<name>D6AHR1_STRFL</name>
<reference evidence="3" key="2">
    <citation type="submission" date="2008-12" db="EMBL/GenBank/DDBJ databases">
        <title>Annotation of Streptomyces roseosporus strain NRRL 15998.</title>
        <authorList>
            <consortium name="The Broad Institute Genome Sequencing Platform"/>
            <consortium name="Broad Institute Microbial Sequencing Center"/>
            <person name="Fischbach M."/>
            <person name="Ward D."/>
            <person name="Young S."/>
            <person name="Kodira C.D."/>
            <person name="Zeng Q."/>
            <person name="Koehrsen M."/>
            <person name="Godfrey P."/>
            <person name="Alvarado L."/>
            <person name="Berlin A.M."/>
            <person name="Borenstein D."/>
            <person name="Chen Z."/>
            <person name="Engels R."/>
            <person name="Freedman E."/>
            <person name="Gellesch M."/>
            <person name="Goldberg J."/>
            <person name="Griggs A."/>
            <person name="Gujja S."/>
            <person name="Heiman D.I."/>
            <person name="Hepburn T.A."/>
            <person name="Howarth C."/>
            <person name="Jen D."/>
            <person name="Larson L."/>
            <person name="Lewis B."/>
            <person name="Mehta T."/>
            <person name="Park D."/>
            <person name="Pearson M."/>
            <person name="Roberts A."/>
            <person name="Saif S."/>
            <person name="Shea T.D."/>
            <person name="Shenoy N."/>
            <person name="Sisk P."/>
            <person name="Stolte C."/>
            <person name="Sykes S.N."/>
            <person name="Walk T."/>
            <person name="White J."/>
            <person name="Yandava C."/>
            <person name="Straight P."/>
            <person name="Clardy J."/>
            <person name="Hung D."/>
            <person name="Kolter R."/>
            <person name="Mekalanos J."/>
            <person name="Walker S."/>
            <person name="Walsh C.T."/>
            <person name="Wieland B.L.C."/>
            <person name="Ilzarbe M."/>
            <person name="Galagan J."/>
            <person name="Nusbaum C."/>
            <person name="Birren B."/>
        </authorList>
    </citation>
    <scope>NUCLEOTIDE SEQUENCE [LARGE SCALE GENOMIC DNA]</scope>
    <source>
        <strain evidence="3">NRRL 15998</strain>
    </source>
</reference>
<keyword evidence="1" id="KW-0812">Transmembrane</keyword>
<protein>
    <submittedName>
        <fullName evidence="2">Predicted protein</fullName>
    </submittedName>
</protein>
<dbReference type="Proteomes" id="UP000003986">
    <property type="component" value="Unassembled WGS sequence"/>
</dbReference>
<keyword evidence="1" id="KW-1133">Transmembrane helix</keyword>
<proteinExistence type="predicted"/>
<reference evidence="3" key="1">
    <citation type="submission" date="2008-10" db="EMBL/GenBank/DDBJ databases">
        <authorList>
            <person name="Molnar K."/>
        </authorList>
    </citation>
    <scope>NUCLEOTIDE SEQUENCE [LARGE SCALE GENOMIC DNA]</scope>
    <source>
        <strain evidence="3">NRRL 15998</strain>
    </source>
</reference>
<gene>
    <name evidence="2" type="ORF">SSGG_02419</name>
</gene>
<evidence type="ECO:0000313" key="2">
    <source>
        <dbReference type="EMBL" id="EFE75053.2"/>
    </source>
</evidence>
<feature type="transmembrane region" description="Helical" evidence="1">
    <location>
        <begin position="153"/>
        <end position="171"/>
    </location>
</feature>
<dbReference type="EMBL" id="DS999644">
    <property type="protein sequence ID" value="EFE75053.2"/>
    <property type="molecule type" value="Genomic_DNA"/>
</dbReference>
<feature type="transmembrane region" description="Helical" evidence="1">
    <location>
        <begin position="117"/>
        <end position="141"/>
    </location>
</feature>
<evidence type="ECO:0000313" key="3">
    <source>
        <dbReference type="Proteomes" id="UP000003986"/>
    </source>
</evidence>
<organism evidence="2 3">
    <name type="scientific">Streptomyces filamentosus NRRL 15998</name>
    <dbReference type="NCBI Taxonomy" id="457431"/>
    <lineage>
        <taxon>Bacteria</taxon>
        <taxon>Bacillati</taxon>
        <taxon>Actinomycetota</taxon>
        <taxon>Actinomycetes</taxon>
        <taxon>Kitasatosporales</taxon>
        <taxon>Streptomycetaceae</taxon>
        <taxon>Streptomyces</taxon>
    </lineage>
</organism>
<evidence type="ECO:0000256" key="1">
    <source>
        <dbReference type="SAM" id="Phobius"/>
    </source>
</evidence>
<sequence>MGDSPSVVELPGHAAEFSRTVVRPRMLTASGGQRAPDGGRRTEDRVQQIGPRVGMRLIHMTHTEHRGSDTYHHYRIQTAWADRPPEGVRTGSLRCATCGEMVGFRLRSRARAKARRGLWLAIGLIAAAALAVLIVITARMISSGSGGESRTLVPAALAVVALIPSVILLPGEDGVSLTRLRGNGPHAFKPMKIRAAWSKPAATDRPVRAEIVFHDSDPPAP</sequence>
<dbReference type="AlphaFoldDB" id="D6AHR1"/>
<accession>D6AHR1</accession>
<keyword evidence="1" id="KW-0472">Membrane</keyword>